<keyword evidence="4" id="KW-0547">Nucleotide-binding</keyword>
<keyword evidence="3" id="KW-0653">Protein transport</keyword>
<dbReference type="AlphaFoldDB" id="A0A2H1VI58"/>
<dbReference type="PANTHER" id="PTHR13149:SF0">
    <property type="entry name" value="VACUOLAR PROTEIN-SORTING-ASSOCIATED PROTEIN 25"/>
    <property type="match status" value="1"/>
</dbReference>
<dbReference type="GO" id="GO:0005524">
    <property type="term" value="F:ATP binding"/>
    <property type="evidence" value="ECO:0007669"/>
    <property type="project" value="UniProtKB-KW"/>
</dbReference>
<keyword evidence="2" id="KW-0813">Transport</keyword>
<accession>A0A2H1VI58</accession>
<dbReference type="GO" id="GO:0042803">
    <property type="term" value="F:protein homodimerization activity"/>
    <property type="evidence" value="ECO:0007669"/>
    <property type="project" value="TreeGrafter"/>
</dbReference>
<sequence>MIPLLGNKFYGKEEAIEMSQYDLELLSKMLLPYRPQNRIFKSVLSQIAIKATNLSIVSSQCDTNYCIEIKPKEGFMSTSLRKYSTCYYCLKQHLKLQMGAIRQTSKYCPLDLFSGERERMKLSLLNMINNAQNNFKIFKNGLLKYDEKCEQNDFEYILKDMNYFSDLNQFLDFIIDILLSDINEPYIQLQKTKNICMHDKPSQCYESNNLKNNSFLYKLLQLQKMSDSYLFDVENEINKYSNYVSKLIEQLETLDLDLSRENDRETFLKTTNPIHLALISAVAKDCSIMISFSTNFVENYPYVDTGDSKIFYKLAVTDLEPKSPNTLYKRKDTERKMIEIYEKYKESLEKEQQCKIQPHTETRAKQLEAWQQLITEYLKTTKQSTIDVRESQNSPLFNNTEINRKLSQEAILTILEDMAKTGRAAPVDKSKNVWEVYWHSLDEWGNLIYNWACNNGMNNSVCTLFELREGENTADQEFHGLDMNVLVKALKNLEVKGRCELMEFDDNQGVKFF</sequence>
<dbReference type="GO" id="GO:0035299">
    <property type="term" value="F:inositol-1,3,4,5,6-pentakisphosphate 2-kinase activity"/>
    <property type="evidence" value="ECO:0007669"/>
    <property type="project" value="UniProtKB-EC"/>
</dbReference>
<comment type="similarity">
    <text evidence="1">Belongs to the VPS25 family.</text>
</comment>
<dbReference type="InterPro" id="IPR009286">
    <property type="entry name" value="Ins_P5_2-kin"/>
</dbReference>
<dbReference type="InterPro" id="IPR036388">
    <property type="entry name" value="WH-like_DNA-bd_sf"/>
</dbReference>
<comment type="domain">
    <text evidence="4">The EXKPK motif is conserved in inositol-pentakisphosphate 2-kinases of both family 1 and 2.</text>
</comment>
<dbReference type="GO" id="GO:0043328">
    <property type="term" value="P:protein transport to vacuole involved in ubiquitin-dependent protein catabolic process via the multivesicular body sorting pathway"/>
    <property type="evidence" value="ECO:0007669"/>
    <property type="project" value="TreeGrafter"/>
</dbReference>
<name>A0A2H1VI58_SPOFR</name>
<dbReference type="GO" id="GO:0016236">
    <property type="term" value="P:macroautophagy"/>
    <property type="evidence" value="ECO:0007669"/>
    <property type="project" value="UniProtKB-ARBA"/>
</dbReference>
<dbReference type="FunFam" id="1.10.10.10:FF:000141">
    <property type="entry name" value="vacuolar protein-sorting-associated protein 25"/>
    <property type="match status" value="1"/>
</dbReference>
<proteinExistence type="inferred from homology"/>
<keyword evidence="4" id="KW-0067">ATP-binding</keyword>
<reference evidence="5" key="1">
    <citation type="submission" date="2016-07" db="EMBL/GenBank/DDBJ databases">
        <authorList>
            <person name="Bretaudeau A."/>
        </authorList>
    </citation>
    <scope>NUCLEOTIDE SEQUENCE</scope>
    <source>
        <strain evidence="5">Rice</strain>
        <tissue evidence="5">Whole body</tissue>
    </source>
</reference>
<comment type="catalytic activity">
    <reaction evidence="4">
        <text>1D-myo-inositol 1,3,4,5,6-pentakisphosphate + ATP = 1D-myo-inositol hexakisphosphate + ADP + H(+)</text>
        <dbReference type="Rhea" id="RHEA:20313"/>
        <dbReference type="ChEBI" id="CHEBI:15378"/>
        <dbReference type="ChEBI" id="CHEBI:30616"/>
        <dbReference type="ChEBI" id="CHEBI:57733"/>
        <dbReference type="ChEBI" id="CHEBI:58130"/>
        <dbReference type="ChEBI" id="CHEBI:456216"/>
        <dbReference type="EC" id="2.7.1.158"/>
    </reaction>
</comment>
<keyword evidence="4" id="KW-0808">Transferase</keyword>
<dbReference type="InterPro" id="IPR008570">
    <property type="entry name" value="ESCRT-II_cplx_Vps25-sub"/>
</dbReference>
<dbReference type="SUPFAM" id="SSF46785">
    <property type="entry name" value="Winged helix' DNA-binding domain"/>
    <property type="match status" value="2"/>
</dbReference>
<comment type="function">
    <text evidence="4">Phosphorylates Ins(1,3,4,5,6)P5 at position 2 to form Ins(1,2,3,4,5,6)P6 (InsP6 or phytate).</text>
</comment>
<protein>
    <recommendedName>
        <fullName evidence="4">Inositol-pentakisphosphate 2-kinase</fullName>
        <ecNumber evidence="4">2.7.1.158</ecNumber>
    </recommendedName>
</protein>
<evidence type="ECO:0000256" key="3">
    <source>
        <dbReference type="ARBA" id="ARBA00022927"/>
    </source>
</evidence>
<evidence type="ECO:0000256" key="1">
    <source>
        <dbReference type="ARBA" id="ARBA00009674"/>
    </source>
</evidence>
<dbReference type="EMBL" id="ODYU01002690">
    <property type="protein sequence ID" value="SOQ40520.1"/>
    <property type="molecule type" value="Genomic_DNA"/>
</dbReference>
<dbReference type="InterPro" id="IPR014041">
    <property type="entry name" value="ESCRT-II_cplx_Vps25-sub_N"/>
</dbReference>
<dbReference type="Gene3D" id="1.10.10.570">
    <property type="entry name" value="Winged helix' DNA-binding domain. Chain C. Domain 1"/>
    <property type="match status" value="1"/>
</dbReference>
<evidence type="ECO:0000313" key="5">
    <source>
        <dbReference type="EMBL" id="SOQ40520.1"/>
    </source>
</evidence>
<dbReference type="InterPro" id="IPR036390">
    <property type="entry name" value="WH_DNA-bd_sf"/>
</dbReference>
<dbReference type="EC" id="2.7.1.158" evidence="4"/>
<dbReference type="Pfam" id="PF06090">
    <property type="entry name" value="Ins_P5_2-kin"/>
    <property type="match status" value="1"/>
</dbReference>
<organism evidence="5">
    <name type="scientific">Spodoptera frugiperda</name>
    <name type="common">Fall armyworm</name>
    <dbReference type="NCBI Taxonomy" id="7108"/>
    <lineage>
        <taxon>Eukaryota</taxon>
        <taxon>Metazoa</taxon>
        <taxon>Ecdysozoa</taxon>
        <taxon>Arthropoda</taxon>
        <taxon>Hexapoda</taxon>
        <taxon>Insecta</taxon>
        <taxon>Pterygota</taxon>
        <taxon>Neoptera</taxon>
        <taxon>Endopterygota</taxon>
        <taxon>Lepidoptera</taxon>
        <taxon>Glossata</taxon>
        <taxon>Ditrysia</taxon>
        <taxon>Noctuoidea</taxon>
        <taxon>Noctuidae</taxon>
        <taxon>Amphipyrinae</taxon>
        <taxon>Spodoptera</taxon>
    </lineage>
</organism>
<dbReference type="GO" id="GO:0005198">
    <property type="term" value="F:structural molecule activity"/>
    <property type="evidence" value="ECO:0007669"/>
    <property type="project" value="TreeGrafter"/>
</dbReference>
<gene>
    <name evidence="5" type="ORF">SFRICE_002087</name>
</gene>
<dbReference type="Pfam" id="PF05871">
    <property type="entry name" value="ESCRT-II"/>
    <property type="match status" value="1"/>
</dbReference>
<keyword evidence="4" id="KW-0418">Kinase</keyword>
<dbReference type="GO" id="GO:0000814">
    <property type="term" value="C:ESCRT II complex"/>
    <property type="evidence" value="ECO:0007669"/>
    <property type="project" value="InterPro"/>
</dbReference>
<evidence type="ECO:0000256" key="2">
    <source>
        <dbReference type="ARBA" id="ARBA00022448"/>
    </source>
</evidence>
<dbReference type="Gene3D" id="1.10.10.10">
    <property type="entry name" value="Winged helix-like DNA-binding domain superfamily/Winged helix DNA-binding domain"/>
    <property type="match status" value="1"/>
</dbReference>
<dbReference type="PANTHER" id="PTHR13149">
    <property type="entry name" value="VACUOLAR PROTEIN SORTING-ASSOCIATED PROTEIN VPS25"/>
    <property type="match status" value="1"/>
</dbReference>
<evidence type="ECO:0000256" key="4">
    <source>
        <dbReference type="RuleBase" id="RU364126"/>
    </source>
</evidence>